<accession>A0A7C8ILI3</accession>
<dbReference type="Proteomes" id="UP000481858">
    <property type="component" value="Unassembled WGS sequence"/>
</dbReference>
<dbReference type="OrthoDB" id="4778446at2759"/>
<organism evidence="2 3">
    <name type="scientific">Xylaria multiplex</name>
    <dbReference type="NCBI Taxonomy" id="323545"/>
    <lineage>
        <taxon>Eukaryota</taxon>
        <taxon>Fungi</taxon>
        <taxon>Dikarya</taxon>
        <taxon>Ascomycota</taxon>
        <taxon>Pezizomycotina</taxon>
        <taxon>Sordariomycetes</taxon>
        <taxon>Xylariomycetidae</taxon>
        <taxon>Xylariales</taxon>
        <taxon>Xylariaceae</taxon>
        <taxon>Xylaria</taxon>
    </lineage>
</organism>
<dbReference type="EMBL" id="WUBL01000206">
    <property type="protein sequence ID" value="KAF2963404.1"/>
    <property type="molecule type" value="Genomic_DNA"/>
</dbReference>
<dbReference type="InParanoid" id="A0A7C8ILI3"/>
<protein>
    <submittedName>
        <fullName evidence="2">Uncharacterized protein</fullName>
    </submittedName>
</protein>
<reference evidence="2 3" key="1">
    <citation type="submission" date="2019-12" db="EMBL/GenBank/DDBJ databases">
        <title>Draft genome sequence of the ascomycete Xylaria multiplex DSM 110363.</title>
        <authorList>
            <person name="Buettner E."/>
            <person name="Kellner H."/>
        </authorList>
    </citation>
    <scope>NUCLEOTIDE SEQUENCE [LARGE SCALE GENOMIC DNA]</scope>
    <source>
        <strain evidence="2 3">DSM 110363</strain>
    </source>
</reference>
<comment type="caution">
    <text evidence="2">The sequence shown here is derived from an EMBL/GenBank/DDBJ whole genome shotgun (WGS) entry which is preliminary data.</text>
</comment>
<dbReference type="AlphaFoldDB" id="A0A7C8ILI3"/>
<evidence type="ECO:0000313" key="3">
    <source>
        <dbReference type="Proteomes" id="UP000481858"/>
    </source>
</evidence>
<sequence>MVADLVTKNLKRKASRWQTRPPLGGEDSKDVEVDGTRYSVLLFIRDMVVDPQSWAQFIEGLQNAPGVIDETSVLAAMLEAAQNTQLVQHDYINLDEPNKRRRIDLYANPEATEQINEYDELINLARTVWTNPDNLASNLSKVMTDIYQTNLGQQPGDPNYTLEKIFSMARSWAEVRYRFCNHALRDDPYQHAAYNTGRPLAKGNAANSIVHESNVLLDAVVTQFLPIGGLGYGPADRDIFHELYLLTAEQGKQLARYTGSGTGLRIGLPQVFDYCVFFINAYMNWRVKVLESARKMALSSQAHRNAHTQAEKIRIMEEAHRASGTRIQAVDNSYTLEFVPALVELLDEARTQNSFVRATFIRLENSVNQMTRLIKICPANTATNDLRHNAYFNRSVNGFPGQGRTLPRPTGTSMVAHRAAEN</sequence>
<feature type="region of interest" description="Disordered" evidence="1">
    <location>
        <begin position="401"/>
        <end position="422"/>
    </location>
</feature>
<evidence type="ECO:0000256" key="1">
    <source>
        <dbReference type="SAM" id="MobiDB-lite"/>
    </source>
</evidence>
<gene>
    <name evidence="2" type="ORF">GQX73_g10167</name>
</gene>
<keyword evidence="3" id="KW-1185">Reference proteome</keyword>
<evidence type="ECO:0000313" key="2">
    <source>
        <dbReference type="EMBL" id="KAF2963404.1"/>
    </source>
</evidence>
<name>A0A7C8ILI3_9PEZI</name>
<proteinExistence type="predicted"/>